<proteinExistence type="predicted"/>
<keyword evidence="3" id="KW-1185">Reference proteome</keyword>
<dbReference type="Pfam" id="PF18738">
    <property type="entry name" value="HEPN_DZIP3"/>
    <property type="match status" value="1"/>
</dbReference>
<evidence type="ECO:0000313" key="3">
    <source>
        <dbReference type="Proteomes" id="UP000683360"/>
    </source>
</evidence>
<gene>
    <name evidence="2" type="ORF">MEDL_46218</name>
</gene>
<accession>A0A8S3TQ69</accession>
<evidence type="ECO:0000313" key="2">
    <source>
        <dbReference type="EMBL" id="CAG2233568.1"/>
    </source>
</evidence>
<dbReference type="AlphaFoldDB" id="A0A8S3TQ69"/>
<organism evidence="2 3">
    <name type="scientific">Mytilus edulis</name>
    <name type="common">Blue mussel</name>
    <dbReference type="NCBI Taxonomy" id="6550"/>
    <lineage>
        <taxon>Eukaryota</taxon>
        <taxon>Metazoa</taxon>
        <taxon>Spiralia</taxon>
        <taxon>Lophotrochozoa</taxon>
        <taxon>Mollusca</taxon>
        <taxon>Bivalvia</taxon>
        <taxon>Autobranchia</taxon>
        <taxon>Pteriomorphia</taxon>
        <taxon>Mytilida</taxon>
        <taxon>Mytiloidea</taxon>
        <taxon>Mytilidae</taxon>
        <taxon>Mytilinae</taxon>
        <taxon>Mytilus</taxon>
    </lineage>
</organism>
<reference evidence="2" key="1">
    <citation type="submission" date="2021-03" db="EMBL/GenBank/DDBJ databases">
        <authorList>
            <person name="Bekaert M."/>
        </authorList>
    </citation>
    <scope>NUCLEOTIDE SEQUENCE</scope>
</reference>
<sequence length="193" mass="21804">MSTAKIQHVSEEEENYLRMHLLMTGISSRAVRVLFDKEFSPVCLDATIKKETGKLIDLKIKRIINGPQWKLLFPRVGVPDSNTFDVTLMVALLRNLTKLPPPTYGYDNLPLSTDTTPTADLARIKHYRNSLAHFGDGKIKSTVFVTAWEDISGALKRLGGLDMAEECQELRSKHLDQSTVPWNIRGKILDKKL</sequence>
<name>A0A8S3TQ69_MYTED</name>
<dbReference type="OrthoDB" id="5958466at2759"/>
<protein>
    <recommendedName>
        <fullName evidence="1">DZIP3-like HEPN domain-containing protein</fullName>
    </recommendedName>
</protein>
<dbReference type="Proteomes" id="UP000683360">
    <property type="component" value="Unassembled WGS sequence"/>
</dbReference>
<comment type="caution">
    <text evidence="2">The sequence shown here is derived from an EMBL/GenBank/DDBJ whole genome shotgun (WGS) entry which is preliminary data.</text>
</comment>
<feature type="domain" description="DZIP3-like HEPN" evidence="1">
    <location>
        <begin position="44"/>
        <end position="179"/>
    </location>
</feature>
<dbReference type="InterPro" id="IPR041249">
    <property type="entry name" value="HEPN_DZIP3"/>
</dbReference>
<evidence type="ECO:0000259" key="1">
    <source>
        <dbReference type="Pfam" id="PF18738"/>
    </source>
</evidence>
<dbReference type="EMBL" id="CAJPWZ010002210">
    <property type="protein sequence ID" value="CAG2233568.1"/>
    <property type="molecule type" value="Genomic_DNA"/>
</dbReference>